<protein>
    <recommendedName>
        <fullName evidence="3">DUF4878 domain-containing protein</fullName>
    </recommendedName>
</protein>
<comment type="caution">
    <text evidence="1">The sequence shown here is derived from an EMBL/GenBank/DDBJ whole genome shotgun (WGS) entry which is preliminary data.</text>
</comment>
<proteinExistence type="predicted"/>
<sequence>MISLAGAAVLALAGCSSDDSSAPPTEESLRATLDAQYGRLQKSEFAEDYDTLSQRCQDMFSRDDYADAASLAYAGRDFSGPQELAITLDGDSATVVATSFDGKGNKAPMTWRYVDGEWKFDNC</sequence>
<dbReference type="EMBL" id="JBHUFB010000009">
    <property type="protein sequence ID" value="MFD1812002.1"/>
    <property type="molecule type" value="Genomic_DNA"/>
</dbReference>
<dbReference type="RefSeq" id="WP_378484531.1">
    <property type="nucleotide sequence ID" value="NZ_JBHUFB010000009.1"/>
</dbReference>
<gene>
    <name evidence="1" type="ORF">ACFSJG_07230</name>
</gene>
<dbReference type="Proteomes" id="UP001597286">
    <property type="component" value="Unassembled WGS sequence"/>
</dbReference>
<keyword evidence="2" id="KW-1185">Reference proteome</keyword>
<reference evidence="2" key="1">
    <citation type="journal article" date="2019" name="Int. J. Syst. Evol. Microbiol.">
        <title>The Global Catalogue of Microorganisms (GCM) 10K type strain sequencing project: providing services to taxonomists for standard genome sequencing and annotation.</title>
        <authorList>
            <consortium name="The Broad Institute Genomics Platform"/>
            <consortium name="The Broad Institute Genome Sequencing Center for Infectious Disease"/>
            <person name="Wu L."/>
            <person name="Ma J."/>
        </authorList>
    </citation>
    <scope>NUCLEOTIDE SEQUENCE [LARGE SCALE GENOMIC DNA]</scope>
    <source>
        <strain evidence="2">DT72</strain>
    </source>
</reference>
<evidence type="ECO:0000313" key="2">
    <source>
        <dbReference type="Proteomes" id="UP001597286"/>
    </source>
</evidence>
<accession>A0ABW4P0K7</accession>
<organism evidence="1 2">
    <name type="scientific">Rhodococcus gannanensis</name>
    <dbReference type="NCBI Taxonomy" id="1960308"/>
    <lineage>
        <taxon>Bacteria</taxon>
        <taxon>Bacillati</taxon>
        <taxon>Actinomycetota</taxon>
        <taxon>Actinomycetes</taxon>
        <taxon>Mycobacteriales</taxon>
        <taxon>Nocardiaceae</taxon>
        <taxon>Rhodococcus</taxon>
    </lineage>
</organism>
<evidence type="ECO:0000313" key="1">
    <source>
        <dbReference type="EMBL" id="MFD1812002.1"/>
    </source>
</evidence>
<evidence type="ECO:0008006" key="3">
    <source>
        <dbReference type="Google" id="ProtNLM"/>
    </source>
</evidence>
<name>A0ABW4P0K7_9NOCA</name>